<dbReference type="EMBL" id="JARAKF010000001">
    <property type="protein sequence ID" value="MDU8998725.1"/>
    <property type="molecule type" value="Genomic_DNA"/>
</dbReference>
<comment type="similarity">
    <text evidence="1 3">Belongs to the thiolase-like superfamily. Beta-ketoacyl-ACP synthases family.</text>
</comment>
<dbReference type="PANTHER" id="PTHR11712:SF336">
    <property type="entry name" value="3-OXOACYL-[ACYL-CARRIER-PROTEIN] SYNTHASE, MITOCHONDRIAL"/>
    <property type="match status" value="1"/>
</dbReference>
<accession>A0ABU3UXS0</accession>
<dbReference type="SUPFAM" id="SSF53901">
    <property type="entry name" value="Thiolase-like"/>
    <property type="match status" value="2"/>
</dbReference>
<dbReference type="PANTHER" id="PTHR11712">
    <property type="entry name" value="POLYKETIDE SYNTHASE-RELATED"/>
    <property type="match status" value="1"/>
</dbReference>
<organism evidence="5 6">
    <name type="scientific">Streptomyces mirabilis</name>
    <dbReference type="NCBI Taxonomy" id="68239"/>
    <lineage>
        <taxon>Bacteria</taxon>
        <taxon>Bacillati</taxon>
        <taxon>Actinomycetota</taxon>
        <taxon>Actinomycetes</taxon>
        <taxon>Kitasatosporales</taxon>
        <taxon>Streptomycetaceae</taxon>
        <taxon>Streptomyces</taxon>
    </lineage>
</organism>
<keyword evidence="2 3" id="KW-0808">Transferase</keyword>
<evidence type="ECO:0000259" key="4">
    <source>
        <dbReference type="PROSITE" id="PS52004"/>
    </source>
</evidence>
<dbReference type="Gene3D" id="3.40.47.10">
    <property type="match status" value="1"/>
</dbReference>
<evidence type="ECO:0000313" key="5">
    <source>
        <dbReference type="EMBL" id="MDU8998725.1"/>
    </source>
</evidence>
<dbReference type="InterPro" id="IPR016039">
    <property type="entry name" value="Thiolase-like"/>
</dbReference>
<dbReference type="SMART" id="SM00825">
    <property type="entry name" value="PKS_KS"/>
    <property type="match status" value="1"/>
</dbReference>
<evidence type="ECO:0000256" key="3">
    <source>
        <dbReference type="RuleBase" id="RU003694"/>
    </source>
</evidence>
<dbReference type="RefSeq" id="WP_316735369.1">
    <property type="nucleotide sequence ID" value="NZ_JARAKF010000001.1"/>
</dbReference>
<evidence type="ECO:0000256" key="2">
    <source>
        <dbReference type="ARBA" id="ARBA00022679"/>
    </source>
</evidence>
<evidence type="ECO:0000313" key="6">
    <source>
        <dbReference type="Proteomes" id="UP001257627"/>
    </source>
</evidence>
<keyword evidence="6" id="KW-1185">Reference proteome</keyword>
<dbReference type="InterPro" id="IPR014030">
    <property type="entry name" value="Ketoacyl_synth_N"/>
</dbReference>
<dbReference type="Pfam" id="PF02801">
    <property type="entry name" value="Ketoacyl-synt_C"/>
    <property type="match status" value="1"/>
</dbReference>
<dbReference type="InterPro" id="IPR020841">
    <property type="entry name" value="PKS_Beta-ketoAc_synthase_dom"/>
</dbReference>
<evidence type="ECO:0000256" key="1">
    <source>
        <dbReference type="ARBA" id="ARBA00008467"/>
    </source>
</evidence>
<dbReference type="InterPro" id="IPR014031">
    <property type="entry name" value="Ketoacyl_synth_C"/>
</dbReference>
<dbReference type="InterPro" id="IPR000794">
    <property type="entry name" value="Beta-ketoacyl_synthase"/>
</dbReference>
<protein>
    <submittedName>
        <fullName evidence="5">Beta-ketoacyl-[acyl-carrier-protein] synthase family protein</fullName>
    </submittedName>
</protein>
<feature type="domain" description="Ketosynthase family 3 (KS3)" evidence="4">
    <location>
        <begin position="3"/>
        <end position="375"/>
    </location>
</feature>
<dbReference type="PROSITE" id="PS52004">
    <property type="entry name" value="KS3_2"/>
    <property type="match status" value="1"/>
</dbReference>
<proteinExistence type="inferred from homology"/>
<reference evidence="5 6" key="1">
    <citation type="submission" date="2023-02" db="EMBL/GenBank/DDBJ databases">
        <authorList>
            <person name="Maleckis M."/>
        </authorList>
    </citation>
    <scope>NUCLEOTIDE SEQUENCE [LARGE SCALE GENOMIC DNA]</scope>
    <source>
        <strain evidence="5 6">P8-A2</strain>
    </source>
</reference>
<dbReference type="Proteomes" id="UP001257627">
    <property type="component" value="Unassembled WGS sequence"/>
</dbReference>
<gene>
    <name evidence="5" type="ORF">PU648_41465</name>
</gene>
<name>A0ABU3UXS0_9ACTN</name>
<comment type="caution">
    <text evidence="5">The sequence shown here is derived from an EMBL/GenBank/DDBJ whole genome shotgun (WGS) entry which is preliminary data.</text>
</comment>
<dbReference type="CDD" id="cd00834">
    <property type="entry name" value="KAS_I_II"/>
    <property type="match status" value="1"/>
</dbReference>
<sequence>MTSVEVVLTGYGVLSPFGFGAAPILDNVFAGRSAISTVTRFDTDTFLCHHAATYEGGGSAQPFPQQEAITACARAAIAMSGIDVIEELPVIVGAKGDLAPKNGVMVRRPAFTVAEAVAEDLGLGNPRRTFFNACVASSNAIIHACQLVASGAARAVLCGGGYLVDEQVFAHFDSVRGLSRTGRMAPFSRKRPGVLLGDGAAMLVVESAVGARERGATALAKVAGWGLTSDGFNIVRPDPSGRGMAAAISLALRRARIGAEELGYINAHGTGTESNDSAETAAYRLAFGEHAQNVPVSSTKASTGHALEGCGALETVITLLALTSSQLPPTIGLTDPDPDCNLRHVVEPGRSLETGFALSVNASVGGVNSALLLERSS</sequence>
<dbReference type="Pfam" id="PF00109">
    <property type="entry name" value="ketoacyl-synt"/>
    <property type="match status" value="1"/>
</dbReference>